<name>A0A272EML7_9RHOO</name>
<dbReference type="Proteomes" id="UP000216107">
    <property type="component" value="Unassembled WGS sequence"/>
</dbReference>
<comment type="caution">
    <text evidence="4">The sequence shown here is derived from an EMBL/GenBank/DDBJ whole genome shotgun (WGS) entry which is preliminary data.</text>
</comment>
<evidence type="ECO:0000259" key="3">
    <source>
        <dbReference type="Pfam" id="PF01553"/>
    </source>
</evidence>
<dbReference type="RefSeq" id="WP_223871885.1">
    <property type="nucleotide sequence ID" value="NZ_MDUX01000092.1"/>
</dbReference>
<comment type="similarity">
    <text evidence="1">Belongs to the ATP-dependent AMP-binding enzyme family.</text>
</comment>
<dbReference type="PANTHER" id="PTHR43201:SF8">
    <property type="entry name" value="ACYL-COA SYNTHETASE FAMILY MEMBER 3"/>
    <property type="match status" value="1"/>
</dbReference>
<dbReference type="GO" id="GO:0031956">
    <property type="term" value="F:medium-chain fatty acid-CoA ligase activity"/>
    <property type="evidence" value="ECO:0007669"/>
    <property type="project" value="TreeGrafter"/>
</dbReference>
<sequence length="649" mass="70399">MIYTTATCHRLFRLFSRRLVDYLAIDPNNPMEMKGVIRLIESGRPVLIFPEGRVTTTGNLMKTYDGPGFIAAKSGATILPVRIDGAARSRFSLLGSQAPRTWLPRIRLFVLPPTRITPPSAPHGEQHYLAGQAMRRVMTDLMFAGRREQTLPEALVEAARRRGRGWRLLGDVEHTDYSYNDILRSAWVLGRKIAQRTAPDETIGLLLPNVGAPLALLFGLSAWRRIPALLPYTAGNTSLRAACTAAGIRRVISSREFIARFKLEGSLRALDGLEVLWLEDLRDAISLGDRVWWLLRARFSPLCACPRSHADDPALVMFTAGSEENPKGVLLSHRALLANVAQIRAVLDISSNDVVLNALPLHHSFGLTAGALIPLLSGAKLFLYPSPQHHRVVPELAYNSSATILCGNNSFLANYGRHAHPYDFSRLRCVIAGGEKVTPEVRELWFEKFGARIFEGYGATEAACAIALNNPMASRWGSAGPLLPGIQHRLQPLLGLPANAGVLHVAGPNMLSGYLRTTHPGVPAAPQSCFGPGWLDTGDVVSFDDDGFLHVLGRAKRLLTHAEASVSLGLIELIATAAAPDADHAALETPPGEILLLTTAPALDTEALHTAAARLGWPEHALPARIEHRASLPMLAPGKPDYAALTPSA</sequence>
<gene>
    <name evidence="4" type="ORF">CGU29_16830</name>
</gene>
<evidence type="ECO:0000313" key="4">
    <source>
        <dbReference type="EMBL" id="PAS91369.1"/>
    </source>
</evidence>
<dbReference type="InterPro" id="IPR000873">
    <property type="entry name" value="AMP-dep_synth/lig_dom"/>
</dbReference>
<dbReference type="Pfam" id="PF01553">
    <property type="entry name" value="Acyltransferase"/>
    <property type="match status" value="1"/>
</dbReference>
<keyword evidence="4" id="KW-0808">Transferase</keyword>
<dbReference type="PANTHER" id="PTHR43201">
    <property type="entry name" value="ACYL-COA SYNTHETASE"/>
    <property type="match status" value="1"/>
</dbReference>
<evidence type="ECO:0000313" key="5">
    <source>
        <dbReference type="Proteomes" id="UP000216107"/>
    </source>
</evidence>
<feature type="domain" description="AMP-dependent synthetase/ligase" evidence="2">
    <location>
        <begin position="172"/>
        <end position="515"/>
    </location>
</feature>
<dbReference type="InterPro" id="IPR042099">
    <property type="entry name" value="ANL_N_sf"/>
</dbReference>
<dbReference type="EMBL" id="NMRN01000094">
    <property type="protein sequence ID" value="PAS91369.1"/>
    <property type="molecule type" value="Genomic_DNA"/>
</dbReference>
<proteinExistence type="inferred from homology"/>
<evidence type="ECO:0000259" key="2">
    <source>
        <dbReference type="Pfam" id="PF00501"/>
    </source>
</evidence>
<dbReference type="SUPFAM" id="SSF56801">
    <property type="entry name" value="Acetyl-CoA synthetase-like"/>
    <property type="match status" value="1"/>
</dbReference>
<feature type="domain" description="Phospholipid/glycerol acyltransferase" evidence="3">
    <location>
        <begin position="12"/>
        <end position="83"/>
    </location>
</feature>
<reference evidence="4 5" key="1">
    <citation type="submission" date="2017-07" db="EMBL/GenBank/DDBJ databases">
        <title>Candidatus Dactylopiibacterium carminicum, a nitrogen-fixing symbiont of the cochineal insect Dactylopius coccus and Dactylopius opuntiae (Hemiptera: Coccoidea: Dactylopiidae).</title>
        <authorList>
            <person name="Vera A."/>
        </authorList>
    </citation>
    <scope>NUCLEOTIDE SEQUENCE [LARGE SCALE GENOMIC DNA]</scope>
    <source>
        <strain evidence="4 5">NFDCM</strain>
    </source>
</reference>
<accession>A0A272EML7</accession>
<organism evidence="4 5">
    <name type="scientific">Candidatus Dactylopiibacterium carminicum</name>
    <dbReference type="NCBI Taxonomy" id="857335"/>
    <lineage>
        <taxon>Bacteria</taxon>
        <taxon>Pseudomonadati</taxon>
        <taxon>Pseudomonadota</taxon>
        <taxon>Betaproteobacteria</taxon>
        <taxon>Rhodocyclales</taxon>
        <taxon>Rhodocyclaceae</taxon>
        <taxon>Candidatus Dactylopiibacterium</taxon>
    </lineage>
</organism>
<dbReference type="GO" id="GO:0006631">
    <property type="term" value="P:fatty acid metabolic process"/>
    <property type="evidence" value="ECO:0007669"/>
    <property type="project" value="TreeGrafter"/>
</dbReference>
<keyword evidence="4" id="KW-0012">Acyltransferase</keyword>
<dbReference type="CDD" id="cd07989">
    <property type="entry name" value="LPLAT_AGPAT-like"/>
    <property type="match status" value="1"/>
</dbReference>
<protein>
    <submittedName>
        <fullName evidence="4">Bifunctional 2-acylglycerophosphoethanolamine acyltransferase/acyl-ACP synthetase</fullName>
    </submittedName>
</protein>
<dbReference type="AlphaFoldDB" id="A0A272EML7"/>
<dbReference type="InterPro" id="IPR002123">
    <property type="entry name" value="Plipid/glycerol_acylTrfase"/>
</dbReference>
<dbReference type="Gene3D" id="3.40.50.12780">
    <property type="entry name" value="N-terminal domain of ligase-like"/>
    <property type="match status" value="1"/>
</dbReference>
<dbReference type="SUPFAM" id="SSF69593">
    <property type="entry name" value="Glycerol-3-phosphate (1)-acyltransferase"/>
    <property type="match status" value="1"/>
</dbReference>
<dbReference type="GO" id="GO:0016746">
    <property type="term" value="F:acyltransferase activity"/>
    <property type="evidence" value="ECO:0007669"/>
    <property type="project" value="UniProtKB-KW"/>
</dbReference>
<evidence type="ECO:0000256" key="1">
    <source>
        <dbReference type="ARBA" id="ARBA00006432"/>
    </source>
</evidence>
<dbReference type="Pfam" id="PF00501">
    <property type="entry name" value="AMP-binding"/>
    <property type="match status" value="1"/>
</dbReference>